<proteinExistence type="predicted"/>
<accession>A0A1I1GBE4</accession>
<dbReference type="Pfam" id="PF13688">
    <property type="entry name" value="Reprolysin_5"/>
    <property type="match status" value="1"/>
</dbReference>
<dbReference type="AlphaFoldDB" id="A0A1I1GBE4"/>
<organism evidence="3 4">
    <name type="scientific">Pseudoalteromonas denitrificans DSM 6059</name>
    <dbReference type="NCBI Taxonomy" id="1123010"/>
    <lineage>
        <taxon>Bacteria</taxon>
        <taxon>Pseudomonadati</taxon>
        <taxon>Pseudomonadota</taxon>
        <taxon>Gammaproteobacteria</taxon>
        <taxon>Alteromonadales</taxon>
        <taxon>Pseudoalteromonadaceae</taxon>
        <taxon>Pseudoalteromonas</taxon>
    </lineage>
</organism>
<dbReference type="Gene3D" id="3.40.390.10">
    <property type="entry name" value="Collagenase (Catalytic Domain)"/>
    <property type="match status" value="1"/>
</dbReference>
<dbReference type="GO" id="GO:0008237">
    <property type="term" value="F:metallopeptidase activity"/>
    <property type="evidence" value="ECO:0007669"/>
    <property type="project" value="InterPro"/>
</dbReference>
<evidence type="ECO:0000256" key="1">
    <source>
        <dbReference type="SAM" id="SignalP"/>
    </source>
</evidence>
<dbReference type="SUPFAM" id="SSF55486">
    <property type="entry name" value="Metalloproteases ('zincins'), catalytic domain"/>
    <property type="match status" value="1"/>
</dbReference>
<dbReference type="InterPro" id="IPR007280">
    <property type="entry name" value="Peptidase_C_arc/bac"/>
</dbReference>
<sequence length="601" mass="64610">MKKTLISLAMFATVNVNAQQALFEVKSFNSPIALKIHQKSQVVLSSTQFSVTQKTLTLSIPIDGKQVEFSKQTASISNSGNIVWLGETQKGGRATLIQAGSGVTGTVKLENRLFKIRPIENNNHSITEIDEINAPKEHHEGFNGSVKNSIQELSANSLLNPVQNTIATVASADIKLLVVYTAAAKSKVADINSLIDLAVVETNTGYANSAINAQVSVVHKAQVTYTEASNSSTDLTRLAATNDGYMDEVHTLRDQYGADVVVLVNDVNGYCGQADAIGANASSAFVIVDYDCATGYYSFGHEIGHLQGARHNPENDPTTTPYDYGHGYQDPQSRWRTVMAYNCTSGCTRINYWSNPDKSYAGDVMGTNSDSNNARVLNLTSNAMANFRSGPVTPPEVIVLENNQNIVVSADKGSEKFYSFNVPSGASNISVSTSGGTGDADLYVKLGEKASSSIYDCRSRENDNTEHCALTQSGEYSIMVSAYAAYSNMNLIGSYTLGGSTLPITVTKTDLSGEKDVWQFFSVDVPVDAKNISVTLSGGTGDADMYLRKGSKPTASLYDCRPWKNGNSEACNETITNADTWHVGLKGYAAYTGVKLEIIVK</sequence>
<feature type="chain" id="PRO_5011571900" evidence="1">
    <location>
        <begin position="19"/>
        <end position="601"/>
    </location>
</feature>
<dbReference type="STRING" id="1123010.SAMN02745724_00880"/>
<dbReference type="EMBL" id="FOLO01000004">
    <property type="protein sequence ID" value="SFC08642.1"/>
    <property type="molecule type" value="Genomic_DNA"/>
</dbReference>
<name>A0A1I1GBE4_9GAMM</name>
<feature type="domain" description="Peptidase C-terminal archaeal/bacterial" evidence="2">
    <location>
        <begin position="520"/>
        <end position="586"/>
    </location>
</feature>
<dbReference type="Pfam" id="PF04151">
    <property type="entry name" value="PPC"/>
    <property type="match status" value="2"/>
</dbReference>
<reference evidence="3 4" key="1">
    <citation type="submission" date="2016-10" db="EMBL/GenBank/DDBJ databases">
        <authorList>
            <person name="de Groot N.N."/>
        </authorList>
    </citation>
    <scope>NUCLEOTIDE SEQUENCE [LARGE SCALE GENOMIC DNA]</scope>
    <source>
        <strain evidence="3 4">DSM 6059</strain>
    </source>
</reference>
<dbReference type="OrthoDB" id="3976083at2"/>
<keyword evidence="4" id="KW-1185">Reference proteome</keyword>
<feature type="domain" description="Peptidase C-terminal archaeal/bacterial" evidence="2">
    <location>
        <begin position="416"/>
        <end position="482"/>
    </location>
</feature>
<evidence type="ECO:0000313" key="4">
    <source>
        <dbReference type="Proteomes" id="UP000198862"/>
    </source>
</evidence>
<gene>
    <name evidence="3" type="ORF">SAMN02745724_00880</name>
</gene>
<dbReference type="InterPro" id="IPR024079">
    <property type="entry name" value="MetalloPept_cat_dom_sf"/>
</dbReference>
<feature type="signal peptide" evidence="1">
    <location>
        <begin position="1"/>
        <end position="18"/>
    </location>
</feature>
<evidence type="ECO:0000259" key="2">
    <source>
        <dbReference type="Pfam" id="PF04151"/>
    </source>
</evidence>
<protein>
    <submittedName>
        <fullName evidence="3">Pre-peptidase C-terminal domain-containing protein</fullName>
    </submittedName>
</protein>
<dbReference type="Gene3D" id="2.60.120.380">
    <property type="match status" value="2"/>
</dbReference>
<dbReference type="Proteomes" id="UP000198862">
    <property type="component" value="Unassembled WGS sequence"/>
</dbReference>
<keyword evidence="1" id="KW-0732">Signal</keyword>
<evidence type="ECO:0000313" key="3">
    <source>
        <dbReference type="EMBL" id="SFC08642.1"/>
    </source>
</evidence>
<dbReference type="RefSeq" id="WP_091980433.1">
    <property type="nucleotide sequence ID" value="NZ_FOLO01000004.1"/>
</dbReference>